<dbReference type="GO" id="GO:0015562">
    <property type="term" value="F:efflux transmembrane transporter activity"/>
    <property type="evidence" value="ECO:0007669"/>
    <property type="project" value="TreeGrafter"/>
</dbReference>
<dbReference type="Gene3D" id="2.40.50.100">
    <property type="match status" value="1"/>
</dbReference>
<comment type="subcellular location">
    <subcellularLocation>
        <location evidence="1">Cell envelope</location>
    </subcellularLocation>
</comment>
<accession>A0A936Z3E3</accession>
<dbReference type="Gene3D" id="6.10.140.1990">
    <property type="match status" value="1"/>
</dbReference>
<evidence type="ECO:0000313" key="10">
    <source>
        <dbReference type="Proteomes" id="UP000599109"/>
    </source>
</evidence>
<evidence type="ECO:0000256" key="3">
    <source>
        <dbReference type="ARBA" id="ARBA00022448"/>
    </source>
</evidence>
<evidence type="ECO:0000259" key="7">
    <source>
        <dbReference type="Pfam" id="PF25954"/>
    </source>
</evidence>
<evidence type="ECO:0000313" key="9">
    <source>
        <dbReference type="EMBL" id="MBL0392872.1"/>
    </source>
</evidence>
<dbReference type="Pfam" id="PF25954">
    <property type="entry name" value="Beta-barrel_RND_2"/>
    <property type="match status" value="1"/>
</dbReference>
<keyword evidence="4" id="KW-0175">Coiled coil</keyword>
<dbReference type="Proteomes" id="UP000599109">
    <property type="component" value="Unassembled WGS sequence"/>
</dbReference>
<name>A0A936Z3E3_9BURK</name>
<organism evidence="9 10">
    <name type="scientific">Ramlibacter monticola</name>
    <dbReference type="NCBI Taxonomy" id="1926872"/>
    <lineage>
        <taxon>Bacteria</taxon>
        <taxon>Pseudomonadati</taxon>
        <taxon>Pseudomonadota</taxon>
        <taxon>Betaproteobacteria</taxon>
        <taxon>Burkholderiales</taxon>
        <taxon>Comamonadaceae</taxon>
        <taxon>Ramlibacter</taxon>
    </lineage>
</organism>
<keyword evidence="3" id="KW-0813">Transport</keyword>
<dbReference type="GO" id="GO:1990281">
    <property type="term" value="C:efflux pump complex"/>
    <property type="evidence" value="ECO:0007669"/>
    <property type="project" value="TreeGrafter"/>
</dbReference>
<comment type="similarity">
    <text evidence="2">Belongs to the membrane fusion protein (MFP) (TC 8.A.1) family.</text>
</comment>
<reference evidence="9 10" key="1">
    <citation type="journal article" date="2017" name="Int. J. Syst. Evol. Microbiol.">
        <title>Ramlibacter monticola sp. nov., isolated from forest soil.</title>
        <authorList>
            <person name="Chaudhary D.K."/>
            <person name="Kim J."/>
        </authorList>
    </citation>
    <scope>NUCLEOTIDE SEQUENCE [LARGE SCALE GENOMIC DNA]</scope>
    <source>
        <strain evidence="9 10">KACC 19175</strain>
    </source>
</reference>
<dbReference type="Pfam" id="PF25917">
    <property type="entry name" value="BSH_RND"/>
    <property type="match status" value="1"/>
</dbReference>
<protein>
    <submittedName>
        <fullName evidence="9">Efflux RND transporter periplasmic adaptor subunit</fullName>
    </submittedName>
</protein>
<dbReference type="InterPro" id="IPR030190">
    <property type="entry name" value="MacA_alpha-hairpin_sf"/>
</dbReference>
<dbReference type="GO" id="GO:0030313">
    <property type="term" value="C:cell envelope"/>
    <property type="evidence" value="ECO:0007669"/>
    <property type="project" value="UniProtKB-SubCell"/>
</dbReference>
<dbReference type="GO" id="GO:1990961">
    <property type="term" value="P:xenobiotic detoxification by transmembrane export across the plasma membrane"/>
    <property type="evidence" value="ECO:0007669"/>
    <property type="project" value="InterPro"/>
</dbReference>
<feature type="domain" description="Multidrug resistance protein MdtA-like C-terminal permuted SH3" evidence="8">
    <location>
        <begin position="373"/>
        <end position="420"/>
    </location>
</feature>
<dbReference type="PANTHER" id="PTHR30469:SF33">
    <property type="entry name" value="SLR1207 PROTEIN"/>
    <property type="match status" value="1"/>
</dbReference>
<dbReference type="GO" id="GO:0019898">
    <property type="term" value="C:extrinsic component of membrane"/>
    <property type="evidence" value="ECO:0007669"/>
    <property type="project" value="InterPro"/>
</dbReference>
<evidence type="ECO:0000256" key="1">
    <source>
        <dbReference type="ARBA" id="ARBA00004196"/>
    </source>
</evidence>
<dbReference type="InterPro" id="IPR006143">
    <property type="entry name" value="RND_pump_MFP"/>
</dbReference>
<dbReference type="Pfam" id="PF25967">
    <property type="entry name" value="RND-MFP_C"/>
    <property type="match status" value="1"/>
</dbReference>
<dbReference type="Gene3D" id="2.40.30.170">
    <property type="match status" value="1"/>
</dbReference>
<dbReference type="EMBL" id="JAEQNE010000004">
    <property type="protein sequence ID" value="MBL0392872.1"/>
    <property type="molecule type" value="Genomic_DNA"/>
</dbReference>
<evidence type="ECO:0000256" key="4">
    <source>
        <dbReference type="ARBA" id="ARBA00023054"/>
    </source>
</evidence>
<dbReference type="PANTHER" id="PTHR30469">
    <property type="entry name" value="MULTIDRUG RESISTANCE PROTEIN MDTA"/>
    <property type="match status" value="1"/>
</dbReference>
<sequence>MSRLRLPVAWDEAAPAAAAQVPTGDDGAPARPLWKRFGWLGALALAGAGAAAWQFAGGEPPARFTTAVAEIATIEDIVSATGTVQPLEYVDVGTQVTGQLRTLRVAVGDVVKKGDLVAEIDPTVFESKVATGRAQLQNLHAQLREREAQAQLADLLRDRNRKLRAADAVSEELTQQTDAAAVQARAQVDAVRAQIQQALSSLSGDEANLRYTRIYAPMSGTIVSLNARQGQTLVSNQQAPVILRIADLSTMTVWAQVSEADVPRVNVGMPVYFNTLGLPDRRWKGQVRQVMPTPETVNNVVLYNVLFDVTNPDGALKPQMSTQVFFRVASAENAVAIPVAALQTAVKPLKERPRGKQDRQDGQETAAAKEPRPDKAYLVRVVNDGGQVEERTVTVGLQTRLQAQVTSGLVVGEEVVVDNAAARAKAGKAKKAAD</sequence>
<keyword evidence="10" id="KW-1185">Reference proteome</keyword>
<feature type="domain" description="Multidrug resistance protein MdtA-like barrel-sandwich hybrid" evidence="6">
    <location>
        <begin position="89"/>
        <end position="243"/>
    </location>
</feature>
<dbReference type="InterPro" id="IPR058625">
    <property type="entry name" value="MdtA-like_BSH"/>
</dbReference>
<evidence type="ECO:0000256" key="5">
    <source>
        <dbReference type="SAM" id="MobiDB-lite"/>
    </source>
</evidence>
<evidence type="ECO:0000259" key="6">
    <source>
        <dbReference type="Pfam" id="PF25917"/>
    </source>
</evidence>
<feature type="region of interest" description="Disordered" evidence="5">
    <location>
        <begin position="348"/>
        <end position="375"/>
    </location>
</feature>
<dbReference type="GO" id="GO:1990195">
    <property type="term" value="C:macrolide transmembrane transporter complex"/>
    <property type="evidence" value="ECO:0007669"/>
    <property type="project" value="InterPro"/>
</dbReference>
<evidence type="ECO:0000259" key="8">
    <source>
        <dbReference type="Pfam" id="PF25967"/>
    </source>
</evidence>
<comment type="caution">
    <text evidence="9">The sequence shown here is derived from an EMBL/GenBank/DDBJ whole genome shotgun (WGS) entry which is preliminary data.</text>
</comment>
<evidence type="ECO:0000256" key="2">
    <source>
        <dbReference type="ARBA" id="ARBA00009477"/>
    </source>
</evidence>
<dbReference type="NCBIfam" id="TIGR01730">
    <property type="entry name" value="RND_mfp"/>
    <property type="match status" value="1"/>
</dbReference>
<dbReference type="InterPro" id="IPR058627">
    <property type="entry name" value="MdtA-like_C"/>
</dbReference>
<gene>
    <name evidence="9" type="ORF">JJ685_17170</name>
</gene>
<dbReference type="RefSeq" id="WP_201675544.1">
    <property type="nucleotide sequence ID" value="NZ_JAEQNE010000004.1"/>
</dbReference>
<dbReference type="AlphaFoldDB" id="A0A936Z3E3"/>
<proteinExistence type="inferred from homology"/>
<feature type="domain" description="CusB-like beta-barrel" evidence="7">
    <location>
        <begin position="253"/>
        <end position="326"/>
    </location>
</feature>
<dbReference type="SUPFAM" id="SSF111369">
    <property type="entry name" value="HlyD-like secretion proteins"/>
    <property type="match status" value="1"/>
</dbReference>
<dbReference type="InterPro" id="IPR058792">
    <property type="entry name" value="Beta-barrel_RND_2"/>
</dbReference>
<dbReference type="Gene3D" id="6.20.50.140">
    <property type="match status" value="1"/>
</dbReference>